<comment type="caution">
    <text evidence="5">The sequence shown here is derived from an EMBL/GenBank/DDBJ whole genome shotgun (WGS) entry which is preliminary data.</text>
</comment>
<dbReference type="PANTHER" id="PTHR31002:SF34">
    <property type="entry name" value="CELL WALL PROTEIN CWP1-RELATED"/>
    <property type="match status" value="1"/>
</dbReference>
<dbReference type="Pfam" id="PF25116">
    <property type="entry name" value="CBM87_Agd3"/>
    <property type="match status" value="1"/>
</dbReference>
<dbReference type="STRING" id="1754192.A0A1Y1W0L6"/>
<dbReference type="InterPro" id="IPR056826">
    <property type="entry name" value="Agd3_CE"/>
</dbReference>
<dbReference type="PANTHER" id="PTHR31002">
    <property type="entry name" value="SERIPAUPERIN"/>
    <property type="match status" value="1"/>
</dbReference>
<dbReference type="OrthoDB" id="5151256at2759"/>
<dbReference type="Proteomes" id="UP000193944">
    <property type="component" value="Unassembled WGS sequence"/>
</dbReference>
<dbReference type="AlphaFoldDB" id="A0A1Y1W0L6"/>
<reference evidence="5 6" key="1">
    <citation type="submission" date="2016-08" db="EMBL/GenBank/DDBJ databases">
        <title>A Parts List for Fungal Cellulosomes Revealed by Comparative Genomics.</title>
        <authorList>
            <consortium name="DOE Joint Genome Institute"/>
            <person name="Haitjema C.H."/>
            <person name="Gilmore S.P."/>
            <person name="Henske J.K."/>
            <person name="Solomon K.V."/>
            <person name="De Groot R."/>
            <person name="Kuo A."/>
            <person name="Mondo S.J."/>
            <person name="Salamov A.A."/>
            <person name="Labutti K."/>
            <person name="Zhao Z."/>
            <person name="Chiniquy J."/>
            <person name="Barry K."/>
            <person name="Brewer H.M."/>
            <person name="Purvine S.O."/>
            <person name="Wright A.T."/>
            <person name="Boxma B."/>
            <person name="Van Alen T."/>
            <person name="Hackstein J.H."/>
            <person name="Baker S.E."/>
            <person name="Grigoriev I.V."/>
            <person name="O'Malley M.A."/>
        </authorList>
    </citation>
    <scope>NUCLEOTIDE SEQUENCE [LARGE SCALE GENOMIC DNA]</scope>
    <source>
        <strain evidence="5 6">S4</strain>
    </source>
</reference>
<name>A0A1Y1W0L6_9FUNG</name>
<keyword evidence="1 3" id="KW-0732">Signal</keyword>
<dbReference type="GO" id="GO:0030248">
    <property type="term" value="F:cellulose binding"/>
    <property type="evidence" value="ECO:0007669"/>
    <property type="project" value="InterPro"/>
</dbReference>
<sequence>MYIKMLNFNNLLKAFGLTMLFNMVACKQSITMKTLVLTTTQTESEAITVNLNSYGIPFDMIEFSATNTLTGNLTLYSDDKQPKYNLIVVNGGYLSYEVNSTWVSALSKEQWAYLEEYEAKNSVRRVVISEDISYNPEIALADQNNWGETLDKQDLIVETSDEVKSIFNEARVKITAPLDVNGIYHNRVKIVNTETTKPFLYYSDNGKQGPVAATITKYQNGREKMSFYFGFGSWSQSSIILNHLWLTWGTRSLFNGFRRVYFTPHIDDIFLSTELVDYKHNLAYSENSEIFRTKPSDFQKIAQFQKDVLDIMPEGSFYRVELAFNGNGILLNVDYDDALEIDGERYVDLEFVKEPGTGDHRWPKENYQFTESNIANFEKDELFKYFANNEEAQKDFFWSSHTFSHENLDNASRSDVDNEIRLNIEVADRMGLLGKEYWSGSAIITPQISGLHNKDALEIFRQYGITTATGDLSRPAICNIANPYLPYYTTMESSNLEGFPVVPRTPTEIYYFCSTRDEDTWMYNQIYNTYFGKDSTWDEIAERESKRTLLLMTKLRHEAHQFHQANLRYYKKEGNYGESLLEDWTRSVVNLYTKYVEWPLISVKIDDQAETFIQRAKLEACGHKTKLVIEDNKIVGITVSASEGDCTVPVTVPSGVKESSLPSDAKLEQIGKDPLTVWIPLKKGESKSFELEPALEWIISDEIINQTDPTTTNEASTTTTTTTTTEVPTTTTTTTTTEVPTTTTTTTTEVPTTTTTTTTTEVPTTTTTTITEVPTTTTTTTTEVPTTTTTTTTEVPTTTTTTTTSKTTTTTTTTTTPTTSKTTTTTTTTVTKTTTTTTTTKTKTTTTTTKTTTTKTKTTTTTTTTKTKTTTKTTTTKSTPTPTECSTAWGKCGGIGYNGPTCCIEGFYCQFQNAYYSQCVPGKDPNHFSAEPDEDAQCNGAYEKCGGLGFTGSDCCVKGYTCKMFNIFYSQCVPNYYIVL</sequence>
<evidence type="ECO:0000256" key="1">
    <source>
        <dbReference type="ARBA" id="ARBA00022729"/>
    </source>
</evidence>
<dbReference type="SUPFAM" id="SSF57180">
    <property type="entry name" value="Cellulose-binding domain"/>
    <property type="match status" value="2"/>
</dbReference>
<dbReference type="InterPro" id="IPR050788">
    <property type="entry name" value="Yeast_SRP1/TIP1_CWP"/>
</dbReference>
<feature type="domain" description="CBM1" evidence="4">
    <location>
        <begin position="937"/>
        <end position="973"/>
    </location>
</feature>
<dbReference type="GO" id="GO:0005576">
    <property type="term" value="C:extracellular region"/>
    <property type="evidence" value="ECO:0007669"/>
    <property type="project" value="InterPro"/>
</dbReference>
<keyword evidence="6" id="KW-1185">Reference proteome</keyword>
<evidence type="ECO:0000256" key="2">
    <source>
        <dbReference type="SAM" id="MobiDB-lite"/>
    </source>
</evidence>
<dbReference type="Pfam" id="PF00734">
    <property type="entry name" value="CBM_1"/>
    <property type="match status" value="2"/>
</dbReference>
<organism evidence="5 6">
    <name type="scientific">Anaeromyces robustus</name>
    <dbReference type="NCBI Taxonomy" id="1754192"/>
    <lineage>
        <taxon>Eukaryota</taxon>
        <taxon>Fungi</taxon>
        <taxon>Fungi incertae sedis</taxon>
        <taxon>Chytridiomycota</taxon>
        <taxon>Chytridiomycota incertae sedis</taxon>
        <taxon>Neocallimastigomycetes</taxon>
        <taxon>Neocallimastigales</taxon>
        <taxon>Neocallimastigaceae</taxon>
        <taxon>Anaeromyces</taxon>
    </lineage>
</organism>
<protein>
    <recommendedName>
        <fullName evidence="4">CBM1 domain-containing protein</fullName>
    </recommendedName>
</protein>
<dbReference type="InterPro" id="IPR035971">
    <property type="entry name" value="CBD_sf"/>
</dbReference>
<dbReference type="EMBL" id="MCFG01000438">
    <property type="protein sequence ID" value="ORX67002.1"/>
    <property type="molecule type" value="Genomic_DNA"/>
</dbReference>
<dbReference type="SMART" id="SM00236">
    <property type="entry name" value="fCBD"/>
    <property type="match status" value="2"/>
</dbReference>
<dbReference type="PROSITE" id="PS00562">
    <property type="entry name" value="CBM1_1"/>
    <property type="match status" value="2"/>
</dbReference>
<gene>
    <name evidence="5" type="ORF">BCR32DRAFT_272597</name>
</gene>
<feature type="compositionally biased region" description="Low complexity" evidence="2">
    <location>
        <begin position="709"/>
        <end position="763"/>
    </location>
</feature>
<feature type="region of interest" description="Disordered" evidence="2">
    <location>
        <begin position="708"/>
        <end position="763"/>
    </location>
</feature>
<dbReference type="PROSITE" id="PS51164">
    <property type="entry name" value="CBM1_2"/>
    <property type="match status" value="2"/>
</dbReference>
<feature type="region of interest" description="Disordered" evidence="2">
    <location>
        <begin position="776"/>
        <end position="820"/>
    </location>
</feature>
<evidence type="ECO:0000259" key="4">
    <source>
        <dbReference type="PROSITE" id="PS51164"/>
    </source>
</evidence>
<feature type="domain" description="CBM1" evidence="4">
    <location>
        <begin position="884"/>
        <end position="920"/>
    </location>
</feature>
<evidence type="ECO:0000313" key="6">
    <source>
        <dbReference type="Proteomes" id="UP000193944"/>
    </source>
</evidence>
<evidence type="ECO:0000256" key="3">
    <source>
        <dbReference type="SAM" id="SignalP"/>
    </source>
</evidence>
<dbReference type="InterPro" id="IPR056827">
    <property type="entry name" value="CBM87_Agd3"/>
</dbReference>
<dbReference type="Pfam" id="PF25115">
    <property type="entry name" value="Agd3_CE"/>
    <property type="match status" value="1"/>
</dbReference>
<dbReference type="InterPro" id="IPR000254">
    <property type="entry name" value="CBD"/>
</dbReference>
<feature type="chain" id="PRO_5012666071" description="CBM1 domain-containing protein" evidence="3">
    <location>
        <begin position="27"/>
        <end position="980"/>
    </location>
</feature>
<evidence type="ECO:0000313" key="5">
    <source>
        <dbReference type="EMBL" id="ORX67002.1"/>
    </source>
</evidence>
<dbReference type="GO" id="GO:0005975">
    <property type="term" value="P:carbohydrate metabolic process"/>
    <property type="evidence" value="ECO:0007669"/>
    <property type="project" value="InterPro"/>
</dbReference>
<reference evidence="5 6" key="2">
    <citation type="submission" date="2016-08" db="EMBL/GenBank/DDBJ databases">
        <title>Pervasive Adenine N6-methylation of Active Genes in Fungi.</title>
        <authorList>
            <consortium name="DOE Joint Genome Institute"/>
            <person name="Mondo S.J."/>
            <person name="Dannebaum R.O."/>
            <person name="Kuo R.C."/>
            <person name="Labutti K."/>
            <person name="Haridas S."/>
            <person name="Kuo A."/>
            <person name="Salamov A."/>
            <person name="Ahrendt S.R."/>
            <person name="Lipzen A."/>
            <person name="Sullivan W."/>
            <person name="Andreopoulos W.B."/>
            <person name="Clum A."/>
            <person name="Lindquist E."/>
            <person name="Daum C."/>
            <person name="Ramamoorthy G.K."/>
            <person name="Gryganskyi A."/>
            <person name="Culley D."/>
            <person name="Magnuson J.K."/>
            <person name="James T.Y."/>
            <person name="O'Malley M.A."/>
            <person name="Stajich J.E."/>
            <person name="Spatafora J.W."/>
            <person name="Visel A."/>
            <person name="Grigoriev I.V."/>
        </authorList>
    </citation>
    <scope>NUCLEOTIDE SEQUENCE [LARGE SCALE GENOMIC DNA]</scope>
    <source>
        <strain evidence="5 6">S4</strain>
    </source>
</reference>
<feature type="signal peptide" evidence="3">
    <location>
        <begin position="1"/>
        <end position="26"/>
    </location>
</feature>
<accession>A0A1Y1W0L6</accession>
<proteinExistence type="predicted"/>